<name>A0AAV4WRT9_9ARAC</name>
<dbReference type="Proteomes" id="UP001054837">
    <property type="component" value="Unassembled WGS sequence"/>
</dbReference>
<feature type="region of interest" description="Disordered" evidence="1">
    <location>
        <begin position="1"/>
        <end position="25"/>
    </location>
</feature>
<gene>
    <name evidence="2" type="ORF">CDAR_466271</name>
</gene>
<proteinExistence type="predicted"/>
<sequence length="138" mass="15448">MKTLVSRKDSAVTNNLPTNWTGDEGEGEPLGTRVFCPHLLDVRWMRGWRWEAQDEELKWKKKKKLPSGGSFCLILQLPMLKEVKTKTLVSRKDSAVTNNLPSNWTGDEGEGEPLGTRVFCPYLLDVKGMGVGSSRGRA</sequence>
<evidence type="ECO:0000256" key="1">
    <source>
        <dbReference type="SAM" id="MobiDB-lite"/>
    </source>
</evidence>
<feature type="compositionally biased region" description="Polar residues" evidence="1">
    <location>
        <begin position="11"/>
        <end position="21"/>
    </location>
</feature>
<keyword evidence="3" id="KW-1185">Reference proteome</keyword>
<comment type="caution">
    <text evidence="2">The sequence shown here is derived from an EMBL/GenBank/DDBJ whole genome shotgun (WGS) entry which is preliminary data.</text>
</comment>
<evidence type="ECO:0000313" key="3">
    <source>
        <dbReference type="Proteomes" id="UP001054837"/>
    </source>
</evidence>
<dbReference type="EMBL" id="BPLQ01014945">
    <property type="protein sequence ID" value="GIY84650.1"/>
    <property type="molecule type" value="Genomic_DNA"/>
</dbReference>
<dbReference type="AlphaFoldDB" id="A0AAV4WRT9"/>
<organism evidence="2 3">
    <name type="scientific">Caerostris darwini</name>
    <dbReference type="NCBI Taxonomy" id="1538125"/>
    <lineage>
        <taxon>Eukaryota</taxon>
        <taxon>Metazoa</taxon>
        <taxon>Ecdysozoa</taxon>
        <taxon>Arthropoda</taxon>
        <taxon>Chelicerata</taxon>
        <taxon>Arachnida</taxon>
        <taxon>Araneae</taxon>
        <taxon>Araneomorphae</taxon>
        <taxon>Entelegynae</taxon>
        <taxon>Araneoidea</taxon>
        <taxon>Araneidae</taxon>
        <taxon>Caerostris</taxon>
    </lineage>
</organism>
<protein>
    <submittedName>
        <fullName evidence="2">Uncharacterized protein</fullName>
    </submittedName>
</protein>
<evidence type="ECO:0000313" key="2">
    <source>
        <dbReference type="EMBL" id="GIY84650.1"/>
    </source>
</evidence>
<feature type="compositionally biased region" description="Basic and acidic residues" evidence="1">
    <location>
        <begin position="1"/>
        <end position="10"/>
    </location>
</feature>
<accession>A0AAV4WRT9</accession>
<reference evidence="2 3" key="1">
    <citation type="submission" date="2021-06" db="EMBL/GenBank/DDBJ databases">
        <title>Caerostris darwini draft genome.</title>
        <authorList>
            <person name="Kono N."/>
            <person name="Arakawa K."/>
        </authorList>
    </citation>
    <scope>NUCLEOTIDE SEQUENCE [LARGE SCALE GENOMIC DNA]</scope>
</reference>